<keyword evidence="3" id="KW-1185">Reference proteome</keyword>
<evidence type="ECO:0000313" key="3">
    <source>
        <dbReference type="Proteomes" id="UP000233837"/>
    </source>
</evidence>
<reference evidence="2 3" key="1">
    <citation type="journal article" date="2016" name="Sci. Rep.">
        <title>The Dendrobium catenatum Lindl. genome sequence provides insights into polysaccharide synthase, floral development and adaptive evolution.</title>
        <authorList>
            <person name="Zhang G.Q."/>
            <person name="Xu Q."/>
            <person name="Bian C."/>
            <person name="Tsai W.C."/>
            <person name="Yeh C.M."/>
            <person name="Liu K.W."/>
            <person name="Yoshida K."/>
            <person name="Zhang L.S."/>
            <person name="Chang S.B."/>
            <person name="Chen F."/>
            <person name="Shi Y."/>
            <person name="Su Y.Y."/>
            <person name="Zhang Y.Q."/>
            <person name="Chen L.J."/>
            <person name="Yin Y."/>
            <person name="Lin M."/>
            <person name="Huang H."/>
            <person name="Deng H."/>
            <person name="Wang Z.W."/>
            <person name="Zhu S.L."/>
            <person name="Zhao X."/>
            <person name="Deng C."/>
            <person name="Niu S.C."/>
            <person name="Huang J."/>
            <person name="Wang M."/>
            <person name="Liu G.H."/>
            <person name="Yang H.J."/>
            <person name="Xiao X.J."/>
            <person name="Hsiao Y.Y."/>
            <person name="Wu W.L."/>
            <person name="Chen Y.Y."/>
            <person name="Mitsuda N."/>
            <person name="Ohme-Takagi M."/>
            <person name="Luo Y.B."/>
            <person name="Van de Peer Y."/>
            <person name="Liu Z.J."/>
        </authorList>
    </citation>
    <scope>NUCLEOTIDE SEQUENCE [LARGE SCALE GENOMIC DNA]</scope>
    <source>
        <tissue evidence="2">The whole plant</tissue>
    </source>
</reference>
<feature type="region of interest" description="Disordered" evidence="1">
    <location>
        <begin position="1"/>
        <end position="21"/>
    </location>
</feature>
<accession>A0A2I0VNH0</accession>
<feature type="region of interest" description="Disordered" evidence="1">
    <location>
        <begin position="35"/>
        <end position="63"/>
    </location>
</feature>
<reference evidence="2 3" key="2">
    <citation type="journal article" date="2017" name="Nature">
        <title>The Apostasia genome and the evolution of orchids.</title>
        <authorList>
            <person name="Zhang G.Q."/>
            <person name="Liu K.W."/>
            <person name="Li Z."/>
            <person name="Lohaus R."/>
            <person name="Hsiao Y.Y."/>
            <person name="Niu S.C."/>
            <person name="Wang J.Y."/>
            <person name="Lin Y.C."/>
            <person name="Xu Q."/>
            <person name="Chen L.J."/>
            <person name="Yoshida K."/>
            <person name="Fujiwara S."/>
            <person name="Wang Z.W."/>
            <person name="Zhang Y.Q."/>
            <person name="Mitsuda N."/>
            <person name="Wang M."/>
            <person name="Liu G.H."/>
            <person name="Pecoraro L."/>
            <person name="Huang H.X."/>
            <person name="Xiao X.J."/>
            <person name="Lin M."/>
            <person name="Wu X.Y."/>
            <person name="Wu W.L."/>
            <person name="Chen Y.Y."/>
            <person name="Chang S.B."/>
            <person name="Sakamoto S."/>
            <person name="Ohme-Takagi M."/>
            <person name="Yagi M."/>
            <person name="Zeng S.J."/>
            <person name="Shen C.Y."/>
            <person name="Yeh C.M."/>
            <person name="Luo Y.B."/>
            <person name="Tsai W.C."/>
            <person name="Van de Peer Y."/>
            <person name="Liu Z.J."/>
        </authorList>
    </citation>
    <scope>NUCLEOTIDE SEQUENCE [LARGE SCALE GENOMIC DNA]</scope>
    <source>
        <tissue evidence="2">The whole plant</tissue>
    </source>
</reference>
<dbReference type="AlphaFoldDB" id="A0A2I0VNH0"/>
<feature type="compositionally biased region" description="Low complexity" evidence="1">
    <location>
        <begin position="1"/>
        <end position="17"/>
    </location>
</feature>
<evidence type="ECO:0000256" key="1">
    <source>
        <dbReference type="SAM" id="MobiDB-lite"/>
    </source>
</evidence>
<dbReference type="Proteomes" id="UP000233837">
    <property type="component" value="Unassembled WGS sequence"/>
</dbReference>
<proteinExistence type="predicted"/>
<name>A0A2I0VNH0_9ASPA</name>
<sequence length="63" mass="6654">MFDDSGIGSRDSGISEEGISRIDDMVMCVKDNSDLVKNSSSKSDKVLSSRNGLGGEGVAEQEN</sequence>
<evidence type="ECO:0000313" key="2">
    <source>
        <dbReference type="EMBL" id="PKU64952.1"/>
    </source>
</evidence>
<gene>
    <name evidence="2" type="ORF">MA16_Dca004567</name>
</gene>
<protein>
    <submittedName>
        <fullName evidence="2">Uncharacterized protein</fullName>
    </submittedName>
</protein>
<dbReference type="EMBL" id="KZ503378">
    <property type="protein sequence ID" value="PKU64952.1"/>
    <property type="molecule type" value="Genomic_DNA"/>
</dbReference>
<organism evidence="2 3">
    <name type="scientific">Dendrobium catenatum</name>
    <dbReference type="NCBI Taxonomy" id="906689"/>
    <lineage>
        <taxon>Eukaryota</taxon>
        <taxon>Viridiplantae</taxon>
        <taxon>Streptophyta</taxon>
        <taxon>Embryophyta</taxon>
        <taxon>Tracheophyta</taxon>
        <taxon>Spermatophyta</taxon>
        <taxon>Magnoliopsida</taxon>
        <taxon>Liliopsida</taxon>
        <taxon>Asparagales</taxon>
        <taxon>Orchidaceae</taxon>
        <taxon>Epidendroideae</taxon>
        <taxon>Malaxideae</taxon>
        <taxon>Dendrobiinae</taxon>
        <taxon>Dendrobium</taxon>
    </lineage>
</organism>